<keyword evidence="8" id="KW-1185">Reference proteome</keyword>
<dbReference type="Gene3D" id="3.30.1490.330">
    <property type="match status" value="1"/>
</dbReference>
<feature type="domain" description="Glutathionylspermidine synthase pre-ATP-grasp-like" evidence="6">
    <location>
        <begin position="12"/>
        <end position="374"/>
    </location>
</feature>
<dbReference type="GO" id="GO:0005524">
    <property type="term" value="F:ATP binding"/>
    <property type="evidence" value="ECO:0007669"/>
    <property type="project" value="UniProtKB-KW"/>
</dbReference>
<evidence type="ECO:0000313" key="8">
    <source>
        <dbReference type="Proteomes" id="UP000269154"/>
    </source>
</evidence>
<evidence type="ECO:0000256" key="5">
    <source>
        <dbReference type="ARBA" id="ARBA00022842"/>
    </source>
</evidence>
<name>A0A3N6NFA2_9CYAN</name>
<dbReference type="SUPFAM" id="SSF56059">
    <property type="entry name" value="Glutathione synthetase ATP-binding domain-like"/>
    <property type="match status" value="1"/>
</dbReference>
<evidence type="ECO:0000256" key="2">
    <source>
        <dbReference type="ARBA" id="ARBA00022723"/>
    </source>
</evidence>
<proteinExistence type="predicted"/>
<dbReference type="OrthoDB" id="9765517at2"/>
<dbReference type="InterPro" id="IPR016185">
    <property type="entry name" value="PreATP-grasp_dom_sf"/>
</dbReference>
<evidence type="ECO:0000313" key="7">
    <source>
        <dbReference type="EMBL" id="RQH31041.1"/>
    </source>
</evidence>
<evidence type="ECO:0000256" key="1">
    <source>
        <dbReference type="ARBA" id="ARBA00022598"/>
    </source>
</evidence>
<organism evidence="7 8">
    <name type="scientific">Okeania hirsuta</name>
    <dbReference type="NCBI Taxonomy" id="1458930"/>
    <lineage>
        <taxon>Bacteria</taxon>
        <taxon>Bacillati</taxon>
        <taxon>Cyanobacteriota</taxon>
        <taxon>Cyanophyceae</taxon>
        <taxon>Oscillatoriophycideae</taxon>
        <taxon>Oscillatoriales</taxon>
        <taxon>Microcoleaceae</taxon>
        <taxon>Okeania</taxon>
    </lineage>
</organism>
<keyword evidence="4" id="KW-0067">ATP-binding</keyword>
<reference evidence="7 8" key="1">
    <citation type="journal article" date="2018" name="ACS Chem. Biol.">
        <title>Ketoreductase domain dysfunction expands chemodiversity: malyngamide biosynthesis in the cyanobacterium Okeania hirsuta.</title>
        <authorList>
            <person name="Moss N.A."/>
            <person name="Leao T."/>
            <person name="Rankin M."/>
            <person name="McCullough T.M."/>
            <person name="Qu P."/>
            <person name="Korobeynikov A."/>
            <person name="Smith J.L."/>
            <person name="Gerwick L."/>
            <person name="Gerwick W.H."/>
        </authorList>
    </citation>
    <scope>NUCLEOTIDE SEQUENCE [LARGE SCALE GENOMIC DNA]</scope>
    <source>
        <strain evidence="7 8">PAB10Feb10-1</strain>
    </source>
</reference>
<keyword evidence="2" id="KW-0479">Metal-binding</keyword>
<evidence type="ECO:0000256" key="3">
    <source>
        <dbReference type="ARBA" id="ARBA00022741"/>
    </source>
</evidence>
<keyword evidence="3" id="KW-0547">Nucleotide-binding</keyword>
<dbReference type="InterPro" id="IPR005494">
    <property type="entry name" value="GSPS_pre-ATP-grasp-like_dom"/>
</dbReference>
<comment type="caution">
    <text evidence="7">The sequence shown here is derived from an EMBL/GenBank/DDBJ whole genome shotgun (WGS) entry which is preliminary data.</text>
</comment>
<dbReference type="AlphaFoldDB" id="A0A3N6NFA2"/>
<keyword evidence="1" id="KW-0436">Ligase</keyword>
<dbReference type="Pfam" id="PF03738">
    <property type="entry name" value="GSP_synth"/>
    <property type="match status" value="1"/>
</dbReference>
<sequence length="376" mass="44167">MKRINIEPRANWQQKCEAVGFHFYNMYGEPYWDETACYRFTTSEINELEAATQTLQELYIEAAERIIQENRFSQLSVPEQFAELCRQSWERDDPSLYGRFDFAYDGINPPKLLEYNADTPTALLETAVVQWTWLEEMFPEADQFNSVHEKLLAAFVEMNGLAGETLYFSCERETLEDLGTVEYLRDLAIQAGLNTQHIYIDDIGWSEELEVFCDLDNQIIRHLFKLYPWEWMMRENFGKYLLLEPMKLIEPAWKLIWSNKAILPILWEFFPDHPNLLPAYFDSGKLSHPYLSKPVFSREGGNITIYFGDREYQTEGIYGDEPLIYQSYYQLPNFDGYYPVIGAWVIGGEAAGICLREDREIVTQDLSRFVPHYFSI</sequence>
<protein>
    <submittedName>
        <fullName evidence="7">Glutathionylspermidine synthase family protein</fullName>
    </submittedName>
</protein>
<accession>A0A3N6NFA2</accession>
<dbReference type="GO" id="GO:0046872">
    <property type="term" value="F:metal ion binding"/>
    <property type="evidence" value="ECO:0007669"/>
    <property type="project" value="UniProtKB-KW"/>
</dbReference>
<dbReference type="Proteomes" id="UP000269154">
    <property type="component" value="Unassembled WGS sequence"/>
</dbReference>
<dbReference type="EMBL" id="RCBY01000172">
    <property type="protein sequence ID" value="RQH31041.1"/>
    <property type="molecule type" value="Genomic_DNA"/>
</dbReference>
<keyword evidence="5" id="KW-0460">Magnesium</keyword>
<dbReference type="SUPFAM" id="SSF52440">
    <property type="entry name" value="PreATP-grasp domain"/>
    <property type="match status" value="1"/>
</dbReference>
<evidence type="ECO:0000259" key="6">
    <source>
        <dbReference type="Pfam" id="PF03738"/>
    </source>
</evidence>
<dbReference type="RefSeq" id="WP_124146420.1">
    <property type="nucleotide sequence ID" value="NZ_CAWOKI010000159.1"/>
</dbReference>
<gene>
    <name evidence="7" type="ORF">D5R40_23575</name>
</gene>
<evidence type="ECO:0000256" key="4">
    <source>
        <dbReference type="ARBA" id="ARBA00022840"/>
    </source>
</evidence>
<dbReference type="GO" id="GO:0016874">
    <property type="term" value="F:ligase activity"/>
    <property type="evidence" value="ECO:0007669"/>
    <property type="project" value="UniProtKB-KW"/>
</dbReference>